<dbReference type="Gene3D" id="3.90.260.10">
    <property type="entry name" value="Transglutaminase-like"/>
    <property type="match status" value="1"/>
</dbReference>
<proteinExistence type="predicted"/>
<protein>
    <submittedName>
        <fullName evidence="1">Uncharacterized protein</fullName>
    </submittedName>
</protein>
<dbReference type="InterPro" id="IPR050779">
    <property type="entry name" value="Transglutaminase"/>
</dbReference>
<feature type="non-terminal residue" evidence="1">
    <location>
        <position position="1"/>
    </location>
</feature>
<accession>A0A0L8GXK2</accession>
<dbReference type="InterPro" id="IPR036985">
    <property type="entry name" value="Transglutaminase-like_sf"/>
</dbReference>
<dbReference type="InterPro" id="IPR036238">
    <property type="entry name" value="Transglutaminase_C_sf"/>
</dbReference>
<gene>
    <name evidence="1" type="ORF">OCBIM_22026703mg</name>
</gene>
<dbReference type="Gene3D" id="2.60.40.10">
    <property type="entry name" value="Immunoglobulins"/>
    <property type="match status" value="1"/>
</dbReference>
<dbReference type="PANTHER" id="PTHR11590">
    <property type="entry name" value="PROTEIN-GLUTAMINE GAMMA-GLUTAMYLTRANSFERASE"/>
    <property type="match status" value="1"/>
</dbReference>
<sequence length="235" mass="26702">RNVYGPTPLSLIKEANIGTGYDVNNFFHDLNVESAHYIRSLKGWSLFQVDADIVGSFICTAAPLGKPVCTKDPHAIEFLYHDITEEYKSPSVSEKFIELLSANQGLFSQSCIKVVFQEDYNCKIGETQIIKFDLRNPTQEIVEVNFVIEVQSIDYTGREILILFEEHVSNMVISPGLSQPNSISIRPEKYVPVLQRGLPYRFAMKLIVYGSLKTCNTKFAWTKVFTPQWPNLVIK</sequence>
<dbReference type="OrthoDB" id="437511at2759"/>
<evidence type="ECO:0000313" key="1">
    <source>
        <dbReference type="EMBL" id="KOF81315.1"/>
    </source>
</evidence>
<feature type="non-terminal residue" evidence="1">
    <location>
        <position position="235"/>
    </location>
</feature>
<dbReference type="SUPFAM" id="SSF49309">
    <property type="entry name" value="Transglutaminase, two C-terminal domains"/>
    <property type="match status" value="1"/>
</dbReference>
<name>A0A0L8GXK2_OCTBM</name>
<organism evidence="1">
    <name type="scientific">Octopus bimaculoides</name>
    <name type="common">California two-spotted octopus</name>
    <dbReference type="NCBI Taxonomy" id="37653"/>
    <lineage>
        <taxon>Eukaryota</taxon>
        <taxon>Metazoa</taxon>
        <taxon>Spiralia</taxon>
        <taxon>Lophotrochozoa</taxon>
        <taxon>Mollusca</taxon>
        <taxon>Cephalopoda</taxon>
        <taxon>Coleoidea</taxon>
        <taxon>Octopodiformes</taxon>
        <taxon>Octopoda</taxon>
        <taxon>Incirrata</taxon>
        <taxon>Octopodidae</taxon>
        <taxon>Octopus</taxon>
    </lineage>
</organism>
<dbReference type="InterPro" id="IPR013783">
    <property type="entry name" value="Ig-like_fold"/>
</dbReference>
<dbReference type="AlphaFoldDB" id="A0A0L8GXK2"/>
<reference evidence="1" key="1">
    <citation type="submission" date="2015-07" db="EMBL/GenBank/DDBJ databases">
        <title>MeaNS - Measles Nucleotide Surveillance Program.</title>
        <authorList>
            <person name="Tran T."/>
            <person name="Druce J."/>
        </authorList>
    </citation>
    <scope>NUCLEOTIDE SEQUENCE</scope>
    <source>
        <strain evidence="1">UCB-OBI-ISO-001</strain>
        <tissue evidence="1">Gonad</tissue>
    </source>
</reference>
<dbReference type="GO" id="GO:0003810">
    <property type="term" value="F:protein-glutamine gamma-glutamyltransferase activity"/>
    <property type="evidence" value="ECO:0007669"/>
    <property type="project" value="InterPro"/>
</dbReference>
<dbReference type="EMBL" id="KQ420096">
    <property type="protein sequence ID" value="KOF81315.1"/>
    <property type="molecule type" value="Genomic_DNA"/>
</dbReference>
<dbReference type="PANTHER" id="PTHR11590:SF40">
    <property type="entry name" value="HEMOCYTE PROTEIN-GLUTAMINE GAMMA-GLUTAMYLTRANSFERASE-LIKE PROTEIN"/>
    <property type="match status" value="1"/>
</dbReference>